<keyword evidence="2" id="KW-1185">Reference proteome</keyword>
<accession>A0A3N0V260</accession>
<dbReference type="InParanoid" id="A0A3N0V260"/>
<proteinExistence type="predicted"/>
<evidence type="ECO:0000313" key="1">
    <source>
        <dbReference type="EMBL" id="ROH86795.1"/>
    </source>
</evidence>
<dbReference type="AlphaFoldDB" id="A0A3N0V260"/>
<dbReference type="EMBL" id="RJVO01000008">
    <property type="protein sequence ID" value="ROH86795.1"/>
    <property type="molecule type" value="Genomic_DNA"/>
</dbReference>
<dbReference type="Proteomes" id="UP000282106">
    <property type="component" value="Unassembled WGS sequence"/>
</dbReference>
<comment type="caution">
    <text evidence="1">The sequence shown here is derived from an EMBL/GenBank/DDBJ whole genome shotgun (WGS) entry which is preliminary data.</text>
</comment>
<name>A0A3N0V260_9GAMM</name>
<reference evidence="1 2" key="1">
    <citation type="submission" date="2018-10" db="EMBL/GenBank/DDBJ databases">
        <authorList>
            <person name="Chen W.-M."/>
        </authorList>
    </citation>
    <scope>NUCLEOTIDE SEQUENCE [LARGE SCALE GENOMIC DNA]</scope>
    <source>
        <strain evidence="1 2">THS-13</strain>
    </source>
</reference>
<sequence>MMQRRTFLQLAGYSALYGGLLADFGRSAMAMEPGEVAGSDLDLHLLRRISFGPTPASLARVRAVGRAAYIEEQLAASDLLAETLTAALYPLINTSGSAIYLSTGAGFVVNIHQLELQSAMLHRALLSSAQLHEVMVDFWNDHFNTYIRKNPVPLKIDFDRNVIRANALGNFKTLLKASVRSAEMLHYLDNWLNRSGQINENYARELLELHSLGKGGGYSEADMKALSLILSGLGFITDLPFSALAYGTVQFNASQHDGSAKHFLGVDFPAGGGEAEIDRALDLILAHPGTAQHIASKLCRRFVADDPPAALVERVAATFTATGGDIKAMLRLILNSAEFEASAGAKLKRPLEAMVGALRACGINQVDQLANTNLFGIPVAAPNGLLFNSLVQAGHEPFGWVPPNGYPDSADYWGNSNTMLYQQKFLVGLVEGLSFSYLLSDPISFLTLGNSVATGVTRAKTPRKAVSNAVANLLFTPLPEAASAAALAFVAQDADPDAEMTNTELEKRVKGLVFVLLASPWFLLR</sequence>
<dbReference type="Pfam" id="PF08811">
    <property type="entry name" value="DUF1800"/>
    <property type="match status" value="1"/>
</dbReference>
<organism evidence="1 2">
    <name type="scientific">Stagnimonas aquatica</name>
    <dbReference type="NCBI Taxonomy" id="2689987"/>
    <lineage>
        <taxon>Bacteria</taxon>
        <taxon>Pseudomonadati</taxon>
        <taxon>Pseudomonadota</taxon>
        <taxon>Gammaproteobacteria</taxon>
        <taxon>Nevskiales</taxon>
        <taxon>Nevskiaceae</taxon>
        <taxon>Stagnimonas</taxon>
    </lineage>
</organism>
<gene>
    <name evidence="1" type="ORF">ED208_15290</name>
</gene>
<dbReference type="InterPro" id="IPR006311">
    <property type="entry name" value="TAT_signal"/>
</dbReference>
<dbReference type="InterPro" id="IPR014917">
    <property type="entry name" value="DUF1800"/>
</dbReference>
<evidence type="ECO:0000313" key="2">
    <source>
        <dbReference type="Proteomes" id="UP000282106"/>
    </source>
</evidence>
<protein>
    <submittedName>
        <fullName evidence="1">DUF1800 domain-containing protein</fullName>
    </submittedName>
</protein>
<dbReference type="PROSITE" id="PS51318">
    <property type="entry name" value="TAT"/>
    <property type="match status" value="1"/>
</dbReference>